<dbReference type="OrthoDB" id="9152304at2"/>
<dbReference type="Pfam" id="PF00027">
    <property type="entry name" value="cNMP_binding"/>
    <property type="match status" value="1"/>
</dbReference>
<dbReference type="InterPro" id="IPR014710">
    <property type="entry name" value="RmlC-like_jellyroll"/>
</dbReference>
<dbReference type="Gene3D" id="2.60.120.10">
    <property type="entry name" value="Jelly Rolls"/>
    <property type="match status" value="1"/>
</dbReference>
<dbReference type="SUPFAM" id="SSF51206">
    <property type="entry name" value="cAMP-binding domain-like"/>
    <property type="match status" value="1"/>
</dbReference>
<dbReference type="Proteomes" id="UP000185003">
    <property type="component" value="Unassembled WGS sequence"/>
</dbReference>
<sequence>MISALVDHIRRYVSLDEQEAALLEEYIEVKEMKKKAFLLKEGEVCKANYFLIKGCCRSYFITEKDAEHVHLFAIENWWITDYASLEKKIPSMFNIQTLEPSTLAILHRDKQDELFAAIPQLERYFRSVLETALAAAHMRIKYIYSQSGYERYHHFSTSFPDFVQRIPQYMLASYLGFTPEFLSKIRAGKIS</sequence>
<dbReference type="InterPro" id="IPR000595">
    <property type="entry name" value="cNMP-bd_dom"/>
</dbReference>
<dbReference type="AlphaFoldDB" id="A0A1N6K3T6"/>
<dbReference type="RefSeq" id="WP_074242293.1">
    <property type="nucleotide sequence ID" value="NZ_FSRA01000002.1"/>
</dbReference>
<gene>
    <name evidence="2" type="ORF">SAMN04488055_5025</name>
</gene>
<organism evidence="2 3">
    <name type="scientific">Chitinophaga niabensis</name>
    <dbReference type="NCBI Taxonomy" id="536979"/>
    <lineage>
        <taxon>Bacteria</taxon>
        <taxon>Pseudomonadati</taxon>
        <taxon>Bacteroidota</taxon>
        <taxon>Chitinophagia</taxon>
        <taxon>Chitinophagales</taxon>
        <taxon>Chitinophagaceae</taxon>
        <taxon>Chitinophaga</taxon>
    </lineage>
</organism>
<name>A0A1N6K3T6_9BACT</name>
<evidence type="ECO:0000259" key="1">
    <source>
        <dbReference type="Pfam" id="PF00027"/>
    </source>
</evidence>
<dbReference type="CDD" id="cd00038">
    <property type="entry name" value="CAP_ED"/>
    <property type="match status" value="1"/>
</dbReference>
<dbReference type="STRING" id="536979.SAMN04488055_5025"/>
<keyword evidence="2" id="KW-0808">Transferase</keyword>
<keyword evidence="3" id="KW-1185">Reference proteome</keyword>
<dbReference type="EMBL" id="FSRA01000002">
    <property type="protein sequence ID" value="SIO51238.1"/>
    <property type="molecule type" value="Genomic_DNA"/>
</dbReference>
<protein>
    <submittedName>
        <fullName evidence="2">cAMP-binding domain of CRP or a regulatory subunit of cAMP-dependent protein kinases</fullName>
    </submittedName>
</protein>
<dbReference type="GO" id="GO:0016301">
    <property type="term" value="F:kinase activity"/>
    <property type="evidence" value="ECO:0007669"/>
    <property type="project" value="UniProtKB-KW"/>
</dbReference>
<feature type="domain" description="Cyclic nucleotide-binding" evidence="1">
    <location>
        <begin position="30"/>
        <end position="116"/>
    </location>
</feature>
<evidence type="ECO:0000313" key="3">
    <source>
        <dbReference type="Proteomes" id="UP000185003"/>
    </source>
</evidence>
<keyword evidence="2" id="KW-0418">Kinase</keyword>
<evidence type="ECO:0000313" key="2">
    <source>
        <dbReference type="EMBL" id="SIO51238.1"/>
    </source>
</evidence>
<accession>A0A1N6K3T6</accession>
<dbReference type="InterPro" id="IPR018490">
    <property type="entry name" value="cNMP-bd_dom_sf"/>
</dbReference>
<proteinExistence type="predicted"/>
<reference evidence="2 3" key="1">
    <citation type="submission" date="2016-11" db="EMBL/GenBank/DDBJ databases">
        <authorList>
            <person name="Jaros S."/>
            <person name="Januszkiewicz K."/>
            <person name="Wedrychowicz H."/>
        </authorList>
    </citation>
    <scope>NUCLEOTIDE SEQUENCE [LARGE SCALE GENOMIC DNA]</scope>
    <source>
        <strain evidence="2 3">DSM 24787</strain>
    </source>
</reference>